<reference evidence="3" key="3">
    <citation type="submission" date="2015-04" db="UniProtKB">
        <authorList>
            <consortium name="EnsemblPlants"/>
        </authorList>
    </citation>
    <scope>IDENTIFICATION</scope>
    <source>
        <strain evidence="3">cv. Jemalong A17</strain>
    </source>
</reference>
<dbReference type="EMBL" id="CM001224">
    <property type="protein sequence ID" value="KEH20045.1"/>
    <property type="molecule type" value="Genomic_DNA"/>
</dbReference>
<dbReference type="HOGENOM" id="CLU_1962888_0_0_1"/>
<evidence type="ECO:0000313" key="2">
    <source>
        <dbReference type="EMBL" id="KEH20045.1"/>
    </source>
</evidence>
<keyword evidence="4" id="KW-1185">Reference proteome</keyword>
<dbReference type="Proteomes" id="UP000002051">
    <property type="component" value="Chromosome 8"/>
</dbReference>
<dbReference type="Gene3D" id="3.40.50.300">
    <property type="entry name" value="P-loop containing nucleotide triphosphate hydrolases"/>
    <property type="match status" value="1"/>
</dbReference>
<dbReference type="SUPFAM" id="SSF52540">
    <property type="entry name" value="P-loop containing nucleoside triphosphate hydrolases"/>
    <property type="match status" value="1"/>
</dbReference>
<dbReference type="InterPro" id="IPR027417">
    <property type="entry name" value="P-loop_NTPase"/>
</dbReference>
<protein>
    <submittedName>
        <fullName evidence="2">NB-ARC domain disease resistance protein</fullName>
    </submittedName>
</protein>
<dbReference type="GO" id="GO:0043531">
    <property type="term" value="F:ADP binding"/>
    <property type="evidence" value="ECO:0007669"/>
    <property type="project" value="InterPro"/>
</dbReference>
<dbReference type="Pfam" id="PF00931">
    <property type="entry name" value="NB-ARC"/>
    <property type="match status" value="1"/>
</dbReference>
<proteinExistence type="predicted"/>
<accession>A0A072U2L7</accession>
<evidence type="ECO:0000259" key="1">
    <source>
        <dbReference type="Pfam" id="PF00931"/>
    </source>
</evidence>
<reference evidence="2 4" key="1">
    <citation type="journal article" date="2011" name="Nature">
        <title>The Medicago genome provides insight into the evolution of rhizobial symbioses.</title>
        <authorList>
            <person name="Young N.D."/>
            <person name="Debelle F."/>
            <person name="Oldroyd G.E."/>
            <person name="Geurts R."/>
            <person name="Cannon S.B."/>
            <person name="Udvardi M.K."/>
            <person name="Benedito V.A."/>
            <person name="Mayer K.F."/>
            <person name="Gouzy J."/>
            <person name="Schoof H."/>
            <person name="Van de Peer Y."/>
            <person name="Proost S."/>
            <person name="Cook D.R."/>
            <person name="Meyers B.C."/>
            <person name="Spannagl M."/>
            <person name="Cheung F."/>
            <person name="De Mita S."/>
            <person name="Krishnakumar V."/>
            <person name="Gundlach H."/>
            <person name="Zhou S."/>
            <person name="Mudge J."/>
            <person name="Bharti A.K."/>
            <person name="Murray J.D."/>
            <person name="Naoumkina M.A."/>
            <person name="Rosen B."/>
            <person name="Silverstein K.A."/>
            <person name="Tang H."/>
            <person name="Rombauts S."/>
            <person name="Zhao P.X."/>
            <person name="Zhou P."/>
            <person name="Barbe V."/>
            <person name="Bardou P."/>
            <person name="Bechner M."/>
            <person name="Bellec A."/>
            <person name="Berger A."/>
            <person name="Berges H."/>
            <person name="Bidwell S."/>
            <person name="Bisseling T."/>
            <person name="Choisne N."/>
            <person name="Couloux A."/>
            <person name="Denny R."/>
            <person name="Deshpande S."/>
            <person name="Dai X."/>
            <person name="Doyle J.J."/>
            <person name="Dudez A.M."/>
            <person name="Farmer A.D."/>
            <person name="Fouteau S."/>
            <person name="Franken C."/>
            <person name="Gibelin C."/>
            <person name="Gish J."/>
            <person name="Goldstein S."/>
            <person name="Gonzalez A.J."/>
            <person name="Green P.J."/>
            <person name="Hallab A."/>
            <person name="Hartog M."/>
            <person name="Hua A."/>
            <person name="Humphray S.J."/>
            <person name="Jeong D.H."/>
            <person name="Jing Y."/>
            <person name="Jocker A."/>
            <person name="Kenton S.M."/>
            <person name="Kim D.J."/>
            <person name="Klee K."/>
            <person name="Lai H."/>
            <person name="Lang C."/>
            <person name="Lin S."/>
            <person name="Macmil S.L."/>
            <person name="Magdelenat G."/>
            <person name="Matthews L."/>
            <person name="McCorrison J."/>
            <person name="Monaghan E.L."/>
            <person name="Mun J.H."/>
            <person name="Najar F.Z."/>
            <person name="Nicholson C."/>
            <person name="Noirot C."/>
            <person name="O'Bleness M."/>
            <person name="Paule C.R."/>
            <person name="Poulain J."/>
            <person name="Prion F."/>
            <person name="Qin B."/>
            <person name="Qu C."/>
            <person name="Retzel E.F."/>
            <person name="Riddle C."/>
            <person name="Sallet E."/>
            <person name="Samain S."/>
            <person name="Samson N."/>
            <person name="Sanders I."/>
            <person name="Saurat O."/>
            <person name="Scarpelli C."/>
            <person name="Schiex T."/>
            <person name="Segurens B."/>
            <person name="Severin A.J."/>
            <person name="Sherrier D.J."/>
            <person name="Shi R."/>
            <person name="Sims S."/>
            <person name="Singer S.R."/>
            <person name="Sinharoy S."/>
            <person name="Sterck L."/>
            <person name="Viollet A."/>
            <person name="Wang B.B."/>
            <person name="Wang K."/>
            <person name="Wang M."/>
            <person name="Wang X."/>
            <person name="Warfsmann J."/>
            <person name="Weissenbach J."/>
            <person name="White D.D."/>
            <person name="White J.D."/>
            <person name="Wiley G.B."/>
            <person name="Wincker P."/>
            <person name="Xing Y."/>
            <person name="Yang L."/>
            <person name="Yao Z."/>
            <person name="Ying F."/>
            <person name="Zhai J."/>
            <person name="Zhou L."/>
            <person name="Zuber A."/>
            <person name="Denarie J."/>
            <person name="Dixon R.A."/>
            <person name="May G.D."/>
            <person name="Schwartz D.C."/>
            <person name="Rogers J."/>
            <person name="Quetier F."/>
            <person name="Town C.D."/>
            <person name="Roe B.A."/>
        </authorList>
    </citation>
    <scope>NUCLEOTIDE SEQUENCE [LARGE SCALE GENOMIC DNA]</scope>
    <source>
        <strain evidence="2">A17</strain>
        <strain evidence="3 4">cv. Jemalong A17</strain>
    </source>
</reference>
<sequence>MVKGRKEGTVVSVVGMGGQGKTTLVKKVFDSKDVIGHLDYHSGAYEGLGLYFQDGGIQRLKELYVGFSMELRYIIIDEGALPYLKKLQLGSIPRLENVPTGIQHIEKLEVLHIWLMPIESVQRIYTEY</sequence>
<evidence type="ECO:0000313" key="4">
    <source>
        <dbReference type="Proteomes" id="UP000002051"/>
    </source>
</evidence>
<dbReference type="InterPro" id="IPR032675">
    <property type="entry name" value="LRR_dom_sf"/>
</dbReference>
<dbReference type="AlphaFoldDB" id="A0A072U2L7"/>
<name>A0A072U2L7_MEDTR</name>
<feature type="domain" description="NB-ARC" evidence="1">
    <location>
        <begin position="7"/>
        <end position="40"/>
    </location>
</feature>
<evidence type="ECO:0000313" key="3">
    <source>
        <dbReference type="EnsemblPlants" id="KEH20045"/>
    </source>
</evidence>
<organism evidence="2 4">
    <name type="scientific">Medicago truncatula</name>
    <name type="common">Barrel medic</name>
    <name type="synonym">Medicago tribuloides</name>
    <dbReference type="NCBI Taxonomy" id="3880"/>
    <lineage>
        <taxon>Eukaryota</taxon>
        <taxon>Viridiplantae</taxon>
        <taxon>Streptophyta</taxon>
        <taxon>Embryophyta</taxon>
        <taxon>Tracheophyta</taxon>
        <taxon>Spermatophyta</taxon>
        <taxon>Magnoliopsida</taxon>
        <taxon>eudicotyledons</taxon>
        <taxon>Gunneridae</taxon>
        <taxon>Pentapetalae</taxon>
        <taxon>rosids</taxon>
        <taxon>fabids</taxon>
        <taxon>Fabales</taxon>
        <taxon>Fabaceae</taxon>
        <taxon>Papilionoideae</taxon>
        <taxon>50 kb inversion clade</taxon>
        <taxon>NPAAA clade</taxon>
        <taxon>Hologalegina</taxon>
        <taxon>IRL clade</taxon>
        <taxon>Trifolieae</taxon>
        <taxon>Medicago</taxon>
    </lineage>
</organism>
<dbReference type="InterPro" id="IPR002182">
    <property type="entry name" value="NB-ARC"/>
</dbReference>
<dbReference type="Gene3D" id="3.80.10.10">
    <property type="entry name" value="Ribonuclease Inhibitor"/>
    <property type="match status" value="1"/>
</dbReference>
<reference evidence="2 4" key="2">
    <citation type="journal article" date="2014" name="BMC Genomics">
        <title>An improved genome release (version Mt4.0) for the model legume Medicago truncatula.</title>
        <authorList>
            <person name="Tang H."/>
            <person name="Krishnakumar V."/>
            <person name="Bidwell S."/>
            <person name="Rosen B."/>
            <person name="Chan A."/>
            <person name="Zhou S."/>
            <person name="Gentzbittel L."/>
            <person name="Childs K.L."/>
            <person name="Yandell M."/>
            <person name="Gundlach H."/>
            <person name="Mayer K.F."/>
            <person name="Schwartz D.C."/>
            <person name="Town C.D."/>
        </authorList>
    </citation>
    <scope>GENOME REANNOTATION</scope>
    <source>
        <strain evidence="2">A17</strain>
        <strain evidence="3 4">cv. Jemalong A17</strain>
    </source>
</reference>
<dbReference type="EnsemblPlants" id="KEH20045">
    <property type="protein sequence ID" value="KEH20045"/>
    <property type="gene ID" value="MTR_8g065000"/>
</dbReference>
<gene>
    <name evidence="2" type="ordered locus">MTR_8g065000</name>
</gene>